<dbReference type="InterPro" id="IPR003029">
    <property type="entry name" value="S1_domain"/>
</dbReference>
<dbReference type="InterPro" id="IPR014464">
    <property type="entry name" value="CvfB_fam"/>
</dbReference>
<dbReference type="Gene3D" id="2.40.50.140">
    <property type="entry name" value="Nucleic acid-binding proteins"/>
    <property type="match status" value="2"/>
</dbReference>
<proteinExistence type="inferred from homology"/>
<dbReference type="PANTHER" id="PTHR37296:SF1">
    <property type="entry name" value="CONSERVED VIRULENCE FACTOR B"/>
    <property type="match status" value="1"/>
</dbReference>
<dbReference type="InterPro" id="IPR036388">
    <property type="entry name" value="WH-like_DNA-bd_sf"/>
</dbReference>
<accession>G5GF08</accession>
<dbReference type="STRING" id="679200.HMPREF9333_00146"/>
<evidence type="ECO:0000256" key="1">
    <source>
        <dbReference type="PIRNR" id="PIRNR012524"/>
    </source>
</evidence>
<keyword evidence="5" id="KW-1185">Reference proteome</keyword>
<dbReference type="PANTHER" id="PTHR37296">
    <property type="entry name" value="CONSERVED VIRULENCE FACTOR B"/>
    <property type="match status" value="1"/>
</dbReference>
<reference evidence="4 5" key="1">
    <citation type="submission" date="2011-08" db="EMBL/GenBank/DDBJ databases">
        <title>The Genome Sequence of Johnsonella ignava ATCC 51276.</title>
        <authorList>
            <consortium name="The Broad Institute Genome Sequencing Platform"/>
            <person name="Earl A."/>
            <person name="Ward D."/>
            <person name="Feldgarden M."/>
            <person name="Gevers D."/>
            <person name="Izard J."/>
            <person name="Blanton J.M."/>
            <person name="Baranova O.V."/>
            <person name="Dewhirst F.E."/>
            <person name="Young S.K."/>
            <person name="Zeng Q."/>
            <person name="Gargeya S."/>
            <person name="Fitzgerald M."/>
            <person name="Haas B."/>
            <person name="Abouelleil A."/>
            <person name="Alvarado L."/>
            <person name="Arachchi H.M."/>
            <person name="Berlin A."/>
            <person name="Brown A."/>
            <person name="Chapman S.B."/>
            <person name="Chen Z."/>
            <person name="Dunbar C."/>
            <person name="Freedman E."/>
            <person name="Gearin G."/>
            <person name="Gellesch M."/>
            <person name="Goldberg J."/>
            <person name="Griggs A."/>
            <person name="Gujja S."/>
            <person name="Heiman D."/>
            <person name="Howarth C."/>
            <person name="Larson L."/>
            <person name="Lui A."/>
            <person name="MacDonald P.J.P."/>
            <person name="Montmayeur A."/>
            <person name="Murphy C."/>
            <person name="Neiman D."/>
            <person name="Pearson M."/>
            <person name="Priest M."/>
            <person name="Roberts A."/>
            <person name="Saif S."/>
            <person name="Shea T."/>
            <person name="Shenoy N."/>
            <person name="Sisk P."/>
            <person name="Stolte C."/>
            <person name="Sykes S."/>
            <person name="Wortman J."/>
            <person name="Nusbaum C."/>
            <person name="Birren B."/>
        </authorList>
    </citation>
    <scope>NUCLEOTIDE SEQUENCE [LARGE SCALE GENOMIC DNA]</scope>
    <source>
        <strain evidence="4 5">ATCC 51276</strain>
    </source>
</reference>
<dbReference type="Gene3D" id="1.10.10.10">
    <property type="entry name" value="Winged helix-like DNA-binding domain superfamily/Winged helix DNA-binding domain"/>
    <property type="match status" value="1"/>
</dbReference>
<dbReference type="PROSITE" id="PS50926">
    <property type="entry name" value="TRAM"/>
    <property type="match status" value="1"/>
</dbReference>
<dbReference type="PATRIC" id="fig|679200.3.peg.162"/>
<dbReference type="PROSITE" id="PS50126">
    <property type="entry name" value="S1"/>
    <property type="match status" value="1"/>
</dbReference>
<dbReference type="SMART" id="SM00316">
    <property type="entry name" value="S1"/>
    <property type="match status" value="3"/>
</dbReference>
<dbReference type="Pfam" id="PF17783">
    <property type="entry name" value="WHD_CvfB"/>
    <property type="match status" value="1"/>
</dbReference>
<dbReference type="GO" id="GO:0003676">
    <property type="term" value="F:nucleic acid binding"/>
    <property type="evidence" value="ECO:0007669"/>
    <property type="project" value="InterPro"/>
</dbReference>
<dbReference type="PIRSF" id="PIRSF012524">
    <property type="entry name" value="YitL_S1"/>
    <property type="match status" value="1"/>
</dbReference>
<evidence type="ECO:0000313" key="4">
    <source>
        <dbReference type="EMBL" id="EHI56699.1"/>
    </source>
</evidence>
<dbReference type="InterPro" id="IPR048587">
    <property type="entry name" value="CvfB_S1_3rd"/>
</dbReference>
<evidence type="ECO:0000259" key="2">
    <source>
        <dbReference type="PROSITE" id="PS50126"/>
    </source>
</evidence>
<dbReference type="InterPro" id="IPR040764">
    <property type="entry name" value="CvfB_WH"/>
</dbReference>
<dbReference type="SUPFAM" id="SSF50249">
    <property type="entry name" value="Nucleic acid-binding proteins"/>
    <property type="match status" value="1"/>
</dbReference>
<dbReference type="InterPro" id="IPR002792">
    <property type="entry name" value="TRAM_dom"/>
</dbReference>
<dbReference type="EMBL" id="ACZL01000003">
    <property type="protein sequence ID" value="EHI56699.1"/>
    <property type="molecule type" value="Genomic_DNA"/>
</dbReference>
<name>G5GF08_9FIRM</name>
<dbReference type="Pfam" id="PF21543">
    <property type="entry name" value="CvfB_2nd"/>
    <property type="match status" value="1"/>
</dbReference>
<dbReference type="InterPro" id="IPR012340">
    <property type="entry name" value="NA-bd_OB-fold"/>
</dbReference>
<dbReference type="Proteomes" id="UP000003011">
    <property type="component" value="Unassembled WGS sequence"/>
</dbReference>
<sequence length="280" mass="31298">MELGKMQKLKVLRKKDFGVYLGDIDGGDDEHQSVLLPAKQVKEDTQIGDILEVFIYKDSSDRLIATTVKPLIEVGKLEVLKIKQFSKIGAFIDIGLERDVLLPFKEMEGEPREGDKVLVALYVDKSQRLAATMRVYKYLSSTHDYKKDDNVSGIVYRVRDIGVMVAVGGKYFGMIPASMVYDTYRPGDLVEARVVKVRDDGKLDLSTRQKAYIQIEADAAVIEEKLNAAGGRLNIGDKSEIVLIKGCFGMSKNAFKRAAGYLFKNGKIDIGEDYIQLKTQ</sequence>
<dbReference type="RefSeq" id="WP_005539092.1">
    <property type="nucleotide sequence ID" value="NZ_JH378829.1"/>
</dbReference>
<dbReference type="eggNOG" id="COG2996">
    <property type="taxonomic scope" value="Bacteria"/>
</dbReference>
<feature type="domain" description="TRAM" evidence="3">
    <location>
        <begin position="1"/>
        <end position="69"/>
    </location>
</feature>
<evidence type="ECO:0008006" key="6">
    <source>
        <dbReference type="Google" id="ProtNLM"/>
    </source>
</evidence>
<comment type="caution">
    <text evidence="4">The sequence shown here is derived from an EMBL/GenBank/DDBJ whole genome shotgun (WGS) entry which is preliminary data.</text>
</comment>
<dbReference type="OrthoDB" id="9801597at2"/>
<comment type="similarity">
    <text evidence="1">Belongs to the CvfB family.</text>
</comment>
<evidence type="ECO:0000259" key="3">
    <source>
        <dbReference type="PROSITE" id="PS50926"/>
    </source>
</evidence>
<dbReference type="AlphaFoldDB" id="G5GF08"/>
<dbReference type="Pfam" id="PF13509">
    <property type="entry name" value="S1_2"/>
    <property type="match status" value="2"/>
</dbReference>
<feature type="domain" description="S1 motif" evidence="2">
    <location>
        <begin position="148"/>
        <end position="208"/>
    </location>
</feature>
<protein>
    <recommendedName>
        <fullName evidence="6">S1 motif domain-containing protein</fullName>
    </recommendedName>
</protein>
<dbReference type="HOGENOM" id="CLU_064885_0_1_9"/>
<evidence type="ECO:0000313" key="5">
    <source>
        <dbReference type="Proteomes" id="UP000003011"/>
    </source>
</evidence>
<organism evidence="4 5">
    <name type="scientific">Johnsonella ignava ATCC 51276</name>
    <dbReference type="NCBI Taxonomy" id="679200"/>
    <lineage>
        <taxon>Bacteria</taxon>
        <taxon>Bacillati</taxon>
        <taxon>Bacillota</taxon>
        <taxon>Clostridia</taxon>
        <taxon>Lachnospirales</taxon>
        <taxon>Lachnospiraceae</taxon>
        <taxon>Johnsonella</taxon>
    </lineage>
</organism>
<gene>
    <name evidence="4" type="ORF">HMPREF9333_00146</name>
</gene>
<dbReference type="InterPro" id="IPR039566">
    <property type="entry name" value="CvfB_S1_st"/>
</dbReference>